<comment type="caution">
    <text evidence="2">The sequence shown here is derived from an EMBL/GenBank/DDBJ whole genome shotgun (WGS) entry which is preliminary data.</text>
</comment>
<proteinExistence type="predicted"/>
<name>A0A8H4IYE0_9PEZI</name>
<dbReference type="AlphaFoldDB" id="A0A8H4IYE0"/>
<dbReference type="Proteomes" id="UP000572817">
    <property type="component" value="Unassembled WGS sequence"/>
</dbReference>
<organism evidence="2 3">
    <name type="scientific">Botryosphaeria dothidea</name>
    <dbReference type="NCBI Taxonomy" id="55169"/>
    <lineage>
        <taxon>Eukaryota</taxon>
        <taxon>Fungi</taxon>
        <taxon>Dikarya</taxon>
        <taxon>Ascomycota</taxon>
        <taxon>Pezizomycotina</taxon>
        <taxon>Dothideomycetes</taxon>
        <taxon>Dothideomycetes incertae sedis</taxon>
        <taxon>Botryosphaeriales</taxon>
        <taxon>Botryosphaeriaceae</taxon>
        <taxon>Botryosphaeria</taxon>
    </lineage>
</organism>
<protein>
    <submittedName>
        <fullName evidence="2">Uncharacterized protein</fullName>
    </submittedName>
</protein>
<accession>A0A8H4IYE0</accession>
<evidence type="ECO:0000313" key="2">
    <source>
        <dbReference type="EMBL" id="KAF4309830.1"/>
    </source>
</evidence>
<keyword evidence="3" id="KW-1185">Reference proteome</keyword>
<gene>
    <name evidence="2" type="ORF">GTA08_BOTSDO03107</name>
</gene>
<reference evidence="2" key="1">
    <citation type="submission" date="2020-04" db="EMBL/GenBank/DDBJ databases">
        <title>Genome Assembly and Annotation of Botryosphaeria dothidea sdau 11-99, a Latent Pathogen of Apple Fruit Ring Rot in China.</title>
        <authorList>
            <person name="Yu C."/>
            <person name="Diao Y."/>
            <person name="Lu Q."/>
            <person name="Zhao J."/>
            <person name="Cui S."/>
            <person name="Peng C."/>
            <person name="He B."/>
            <person name="Liu H."/>
        </authorList>
    </citation>
    <scope>NUCLEOTIDE SEQUENCE [LARGE SCALE GENOMIC DNA]</scope>
    <source>
        <strain evidence="2">Sdau11-99</strain>
    </source>
</reference>
<sequence>MSDNLNFYPFIPGITMGNKASPSMVTICESWGYDPKDWFPKGHGPNAYGLNNLSPDFEDALATLSKNSGRAGRATAPNLTKSISERKMMTGQNRYVSLEDLQNAIADYTALAMEKTKEAKADTGAIQTTSEDTTPTTSAPIMNLAYRGTRRARSESDTSIEPTPQRRRHLGQSDVKVNANPILTSQLNMLNVNHLTNYHTNPASTATSAHAVPT</sequence>
<dbReference type="EMBL" id="WWBZ02000016">
    <property type="protein sequence ID" value="KAF4309830.1"/>
    <property type="molecule type" value="Genomic_DNA"/>
</dbReference>
<evidence type="ECO:0000313" key="3">
    <source>
        <dbReference type="Proteomes" id="UP000572817"/>
    </source>
</evidence>
<feature type="region of interest" description="Disordered" evidence="1">
    <location>
        <begin position="147"/>
        <end position="173"/>
    </location>
</feature>
<evidence type="ECO:0000256" key="1">
    <source>
        <dbReference type="SAM" id="MobiDB-lite"/>
    </source>
</evidence>